<dbReference type="PANTHER" id="PTHR19856">
    <property type="entry name" value="WD-REPEATCONTAINING PROTEIN WDR1"/>
    <property type="match status" value="1"/>
</dbReference>
<feature type="repeat" description="WD" evidence="3">
    <location>
        <begin position="54"/>
        <end position="89"/>
    </location>
</feature>
<name>A0AAF0YBY2_9TREE</name>
<dbReference type="SMART" id="SM00320">
    <property type="entry name" value="WD40"/>
    <property type="match status" value="8"/>
</dbReference>
<feature type="repeat" description="WD" evidence="3">
    <location>
        <begin position="199"/>
        <end position="240"/>
    </location>
</feature>
<dbReference type="Pfam" id="PF12894">
    <property type="entry name" value="ANAPC4_WD40"/>
    <property type="match status" value="1"/>
</dbReference>
<dbReference type="SUPFAM" id="SSF50998">
    <property type="entry name" value="Quinoprotein alcohol dehydrogenase-like"/>
    <property type="match status" value="2"/>
</dbReference>
<accession>A0AAF0YBY2</accession>
<feature type="repeat" description="WD" evidence="3">
    <location>
        <begin position="253"/>
        <end position="284"/>
    </location>
</feature>
<dbReference type="InterPro" id="IPR019775">
    <property type="entry name" value="WD40_repeat_CS"/>
</dbReference>
<evidence type="ECO:0000256" key="2">
    <source>
        <dbReference type="ARBA" id="ARBA00022737"/>
    </source>
</evidence>
<dbReference type="InterPro" id="IPR024977">
    <property type="entry name" value="Apc4-like_WD40_dom"/>
</dbReference>
<evidence type="ECO:0000256" key="4">
    <source>
        <dbReference type="SAM" id="MobiDB-lite"/>
    </source>
</evidence>
<dbReference type="PROSITE" id="PS50082">
    <property type="entry name" value="WD_REPEATS_2"/>
    <property type="match status" value="5"/>
</dbReference>
<feature type="region of interest" description="Disordered" evidence="4">
    <location>
        <begin position="1"/>
        <end position="22"/>
    </location>
</feature>
<feature type="repeat" description="WD" evidence="3">
    <location>
        <begin position="536"/>
        <end position="568"/>
    </location>
</feature>
<dbReference type="GeneID" id="87810606"/>
<evidence type="ECO:0000259" key="5">
    <source>
        <dbReference type="Pfam" id="PF12894"/>
    </source>
</evidence>
<dbReference type="Pfam" id="PF00400">
    <property type="entry name" value="WD40"/>
    <property type="match status" value="6"/>
</dbReference>
<organism evidence="6 7">
    <name type="scientific">Vanrija pseudolonga</name>
    <dbReference type="NCBI Taxonomy" id="143232"/>
    <lineage>
        <taxon>Eukaryota</taxon>
        <taxon>Fungi</taxon>
        <taxon>Dikarya</taxon>
        <taxon>Basidiomycota</taxon>
        <taxon>Agaricomycotina</taxon>
        <taxon>Tremellomycetes</taxon>
        <taxon>Trichosporonales</taxon>
        <taxon>Trichosporonaceae</taxon>
        <taxon>Vanrija</taxon>
    </lineage>
</organism>
<dbReference type="AlphaFoldDB" id="A0AAF0YBY2"/>
<keyword evidence="1 3" id="KW-0853">WD repeat</keyword>
<keyword evidence="2" id="KW-0677">Repeat</keyword>
<evidence type="ECO:0000313" key="6">
    <source>
        <dbReference type="EMBL" id="WOO83915.1"/>
    </source>
</evidence>
<keyword evidence="7" id="KW-1185">Reference proteome</keyword>
<dbReference type="RefSeq" id="XP_062629941.1">
    <property type="nucleotide sequence ID" value="XM_062773957.1"/>
</dbReference>
<feature type="repeat" description="WD" evidence="3">
    <location>
        <begin position="579"/>
        <end position="615"/>
    </location>
</feature>
<reference evidence="6" key="1">
    <citation type="submission" date="2023-10" db="EMBL/GenBank/DDBJ databases">
        <authorList>
            <person name="Noh H."/>
        </authorList>
    </citation>
    <scope>NUCLEOTIDE SEQUENCE</scope>
    <source>
        <strain evidence="6">DUCC4014</strain>
    </source>
</reference>
<dbReference type="PROSITE" id="PS00678">
    <property type="entry name" value="WD_REPEATS_1"/>
    <property type="match status" value="2"/>
</dbReference>
<sequence>MSYKPGPIYPANPATARSESTKLGVDPKGEKIIYTNGRAVVIRDINNPSVAHAYTQHTQTATVARFSPSGFYVASGDVAGNVRVWDVTNPAENILKLGIRPISGRINDLAWDSESKRIIVGGEGKDKFGAAFFVDSGSSCGEITGHSKPITALSVRQQRPFRAVSGSDDNTLVFHTAVPFKYDKVSFNEVQHVAHRQIISTHTRFVRDVGFSPNGDLFASVGSDGKLFFYDGKTAEVKAEATGVDPTRSLMGLSWSPDSTKLATAGADGVVALWDASTARISQQWAVGSDVNSQQNGVVYANANTVASVSLSGELNVFDVREPSAKWRVLHGPTKAITAAALDKEQTFYTGSFDGSVKAFSVNNGECSDVGGSGHSARIVGIAPNGQDKVFTAAWDDKVATIAGHEFTSSSLPTKSQPTGLAATPSGVYVASATGLEIVPASGGSATHIDGALTAVAAHAGPNGDVIALGTGPKKVTLATVSGGKLNVVAEFDDNKGDVLSLAFSADGGLLAAGDSAGRIVLIDVNAKSVLVSSRWTFHTGRIESLAFSPAGKRLASGGADESIYIWDPSKVLRNVAIKNAHPGGVSGVAWESETKVISAGADACARTWDVPESS</sequence>
<dbReference type="InterPro" id="IPR015943">
    <property type="entry name" value="WD40/YVTN_repeat-like_dom_sf"/>
</dbReference>
<gene>
    <name evidence="6" type="primary">SPAC9G1.05</name>
    <name evidence="6" type="ORF">LOC62_05G007433</name>
</gene>
<feature type="domain" description="Anaphase-promoting complex subunit 4-like WD40" evidence="5">
    <location>
        <begin position="462"/>
        <end position="533"/>
    </location>
</feature>
<evidence type="ECO:0000256" key="3">
    <source>
        <dbReference type="PROSITE-ProRule" id="PRU00221"/>
    </source>
</evidence>
<dbReference type="InterPro" id="IPR011047">
    <property type="entry name" value="Quinoprotein_ADH-like_sf"/>
</dbReference>
<dbReference type="PANTHER" id="PTHR19856:SF0">
    <property type="entry name" value="WD REPEAT-CONTAINING PROTEIN 1"/>
    <property type="match status" value="1"/>
</dbReference>
<dbReference type="GO" id="GO:0051015">
    <property type="term" value="F:actin filament binding"/>
    <property type="evidence" value="ECO:0007669"/>
    <property type="project" value="TreeGrafter"/>
</dbReference>
<dbReference type="Proteomes" id="UP000827549">
    <property type="component" value="Chromosome 5"/>
</dbReference>
<dbReference type="GO" id="GO:0030864">
    <property type="term" value="C:cortical actin cytoskeleton"/>
    <property type="evidence" value="ECO:0007669"/>
    <property type="project" value="TreeGrafter"/>
</dbReference>
<dbReference type="InterPro" id="IPR001680">
    <property type="entry name" value="WD40_rpt"/>
</dbReference>
<proteinExistence type="predicted"/>
<evidence type="ECO:0000256" key="1">
    <source>
        <dbReference type="ARBA" id="ARBA00022574"/>
    </source>
</evidence>
<dbReference type="EMBL" id="CP086718">
    <property type="protein sequence ID" value="WOO83915.1"/>
    <property type="molecule type" value="Genomic_DNA"/>
</dbReference>
<dbReference type="Gene3D" id="2.130.10.10">
    <property type="entry name" value="YVTN repeat-like/Quinoprotein amine dehydrogenase"/>
    <property type="match status" value="2"/>
</dbReference>
<dbReference type="GO" id="GO:0030042">
    <property type="term" value="P:actin filament depolymerization"/>
    <property type="evidence" value="ECO:0007669"/>
    <property type="project" value="TreeGrafter"/>
</dbReference>
<evidence type="ECO:0000313" key="7">
    <source>
        <dbReference type="Proteomes" id="UP000827549"/>
    </source>
</evidence>
<dbReference type="PROSITE" id="PS50294">
    <property type="entry name" value="WD_REPEATS_REGION"/>
    <property type="match status" value="4"/>
</dbReference>
<protein>
    <submittedName>
        <fullName evidence="6">Purtative WD repeat-containing protein</fullName>
    </submittedName>
</protein>
<dbReference type="FunFam" id="2.130.10.10:FF:000102">
    <property type="entry name" value="Actin-interacting protein 1"/>
    <property type="match status" value="1"/>
</dbReference>